<dbReference type="SFLD" id="SFLDG01060">
    <property type="entry name" value="BATS_domain_containing"/>
    <property type="match status" value="1"/>
</dbReference>
<evidence type="ECO:0000313" key="9">
    <source>
        <dbReference type="Proteomes" id="UP000030134"/>
    </source>
</evidence>
<dbReference type="SMART" id="SM00876">
    <property type="entry name" value="BATS"/>
    <property type="match status" value="1"/>
</dbReference>
<evidence type="ECO:0000259" key="7">
    <source>
        <dbReference type="PROSITE" id="PS51918"/>
    </source>
</evidence>
<dbReference type="OrthoDB" id="9801120at2"/>
<gene>
    <name evidence="8" type="primary">thiH</name>
    <name evidence="8" type="ORF">HQ36_03130</name>
</gene>
<dbReference type="RefSeq" id="WP_036883403.1">
    <property type="nucleotide sequence ID" value="NZ_JQZW01000008.1"/>
</dbReference>
<dbReference type="InterPro" id="IPR058240">
    <property type="entry name" value="rSAM_sf"/>
</dbReference>
<evidence type="ECO:0000313" key="8">
    <source>
        <dbReference type="EMBL" id="KGN97938.1"/>
    </source>
</evidence>
<keyword evidence="4" id="KW-0479">Metal-binding</keyword>
<dbReference type="InterPro" id="IPR034428">
    <property type="entry name" value="ThiH/NoCL/HydG-like"/>
</dbReference>
<dbReference type="InterPro" id="IPR013785">
    <property type="entry name" value="Aldolase_TIM"/>
</dbReference>
<proteinExistence type="predicted"/>
<dbReference type="PANTHER" id="PTHR43583:SF1">
    <property type="entry name" value="2-IMINOACETATE SYNTHASE"/>
    <property type="match status" value="1"/>
</dbReference>
<keyword evidence="9" id="KW-1185">Reference proteome</keyword>
<dbReference type="InterPro" id="IPR007197">
    <property type="entry name" value="rSAM"/>
</dbReference>
<dbReference type="CDD" id="cd01335">
    <property type="entry name" value="Radical_SAM"/>
    <property type="match status" value="1"/>
</dbReference>
<dbReference type="SFLD" id="SFLDS00029">
    <property type="entry name" value="Radical_SAM"/>
    <property type="match status" value="1"/>
</dbReference>
<dbReference type="GO" id="GO:0005506">
    <property type="term" value="F:iron ion binding"/>
    <property type="evidence" value="ECO:0007669"/>
    <property type="project" value="InterPro"/>
</dbReference>
<evidence type="ECO:0000256" key="5">
    <source>
        <dbReference type="ARBA" id="ARBA00023004"/>
    </source>
</evidence>
<dbReference type="NCBIfam" id="TIGR02351">
    <property type="entry name" value="thiH"/>
    <property type="match status" value="1"/>
</dbReference>
<dbReference type="Pfam" id="PF04055">
    <property type="entry name" value="Radical_SAM"/>
    <property type="match status" value="1"/>
</dbReference>
<keyword evidence="3" id="KW-0949">S-adenosyl-L-methionine</keyword>
<evidence type="ECO:0000256" key="6">
    <source>
        <dbReference type="ARBA" id="ARBA00023014"/>
    </source>
</evidence>
<evidence type="ECO:0000256" key="1">
    <source>
        <dbReference type="ARBA" id="ARBA00001966"/>
    </source>
</evidence>
<organism evidence="8 9">
    <name type="scientific">Porphyromonas gingivicanis</name>
    <dbReference type="NCBI Taxonomy" id="266762"/>
    <lineage>
        <taxon>Bacteria</taxon>
        <taxon>Pseudomonadati</taxon>
        <taxon>Bacteroidota</taxon>
        <taxon>Bacteroidia</taxon>
        <taxon>Bacteroidales</taxon>
        <taxon>Porphyromonadaceae</taxon>
        <taxon>Porphyromonas</taxon>
    </lineage>
</organism>
<dbReference type="PANTHER" id="PTHR43583">
    <property type="entry name" value="2-IMINOACETATE SYNTHASE"/>
    <property type="match status" value="1"/>
</dbReference>
<evidence type="ECO:0000256" key="4">
    <source>
        <dbReference type="ARBA" id="ARBA00022723"/>
    </source>
</evidence>
<reference evidence="8 9" key="1">
    <citation type="submission" date="2014-08" db="EMBL/GenBank/DDBJ databases">
        <title>Porphyromonas gingivicanis strain:COT-022_OH1391 Genome sequencing.</title>
        <authorList>
            <person name="Wallis C."/>
            <person name="Deusch O."/>
            <person name="O'Flynn C."/>
            <person name="Davis I."/>
            <person name="Jospin G."/>
            <person name="Darling A.E."/>
            <person name="Coil D.A."/>
            <person name="Alexiev A."/>
            <person name="Horsfall A."/>
            <person name="Kirkwood N."/>
            <person name="Harris S."/>
            <person name="Eisen J.A."/>
        </authorList>
    </citation>
    <scope>NUCLEOTIDE SEQUENCE [LARGE SCALE GENOMIC DNA]</scope>
    <source>
        <strain evidence="9">COT-022 OH1391</strain>
    </source>
</reference>
<keyword evidence="6" id="KW-0411">Iron-sulfur</keyword>
<keyword evidence="5" id="KW-0408">Iron</keyword>
<feature type="domain" description="Radical SAM core" evidence="7">
    <location>
        <begin position="71"/>
        <end position="306"/>
    </location>
</feature>
<dbReference type="GO" id="GO:0003824">
    <property type="term" value="F:catalytic activity"/>
    <property type="evidence" value="ECO:0007669"/>
    <property type="project" value="InterPro"/>
</dbReference>
<accession>A0A0A2G3U3</accession>
<sequence>MTTFYDELKKYDWDAVEGSIFKKTASDVQRALQKERCNLEDFKALISPAAEPFLREMATKAEQLTIKRYGRTIQMYVPLYVSNYCTNSCVYCGFSCHNQIHRVKLDIPQILEEIAVLKKWGFRHLLLVSGEAPKLTDAAYYEEVIRAVRPHFAQISLEVQPLTTEEYRRMYEAGISYVCVYQETYNEKTYPEFHPRGEKANFRYRLETPDRCGTAGIQKIGIGALLGLQNWRTDSFFTALHLHYLERTHWKTKYSISLPRLRPHVGSFMPTDPINDRQMAQLICAYRLFDPEVDISLSTRESASFRDMAMRIGVTTMSAASSTEPGGYATKHKELEQFEINDARSVEEMAAAVRAQGYEPVWKDWDEWL</sequence>
<dbReference type="Pfam" id="PF06968">
    <property type="entry name" value="BATS"/>
    <property type="match status" value="1"/>
</dbReference>
<comment type="cofactor">
    <cofactor evidence="1">
        <name>[4Fe-4S] cluster</name>
        <dbReference type="ChEBI" id="CHEBI:49883"/>
    </cofactor>
</comment>
<dbReference type="GO" id="GO:0009228">
    <property type="term" value="P:thiamine biosynthetic process"/>
    <property type="evidence" value="ECO:0007669"/>
    <property type="project" value="InterPro"/>
</dbReference>
<dbReference type="Proteomes" id="UP000030134">
    <property type="component" value="Unassembled WGS sequence"/>
</dbReference>
<dbReference type="AlphaFoldDB" id="A0A0A2G3U3"/>
<dbReference type="SFLD" id="SFLDG01081">
    <property type="entry name" value="cleavage_of_the_Ca-Cb_bond_in"/>
    <property type="match status" value="1"/>
</dbReference>
<comment type="caution">
    <text evidence="8">The sequence shown here is derived from an EMBL/GenBank/DDBJ whole genome shotgun (WGS) entry which is preliminary data.</text>
</comment>
<dbReference type="SFLD" id="SFLDF00301">
    <property type="entry name" value="2-iminoacetate_synthase_(ThiH)"/>
    <property type="match status" value="1"/>
</dbReference>
<dbReference type="GO" id="GO:0051539">
    <property type="term" value="F:4 iron, 4 sulfur cluster binding"/>
    <property type="evidence" value="ECO:0007669"/>
    <property type="project" value="UniProtKB-KW"/>
</dbReference>
<dbReference type="InterPro" id="IPR012726">
    <property type="entry name" value="ThiH"/>
</dbReference>
<dbReference type="STRING" id="266762.HQ36_03130"/>
<dbReference type="SUPFAM" id="SSF102114">
    <property type="entry name" value="Radical SAM enzymes"/>
    <property type="match status" value="1"/>
</dbReference>
<keyword evidence="2" id="KW-0004">4Fe-4S</keyword>
<name>A0A0A2G3U3_9PORP</name>
<dbReference type="Gene3D" id="3.20.20.70">
    <property type="entry name" value="Aldolase class I"/>
    <property type="match status" value="1"/>
</dbReference>
<evidence type="ECO:0000256" key="3">
    <source>
        <dbReference type="ARBA" id="ARBA00022691"/>
    </source>
</evidence>
<dbReference type="EMBL" id="JQZW01000008">
    <property type="protein sequence ID" value="KGN97938.1"/>
    <property type="molecule type" value="Genomic_DNA"/>
</dbReference>
<dbReference type="eggNOG" id="COG0502">
    <property type="taxonomic scope" value="Bacteria"/>
</dbReference>
<dbReference type="InterPro" id="IPR010722">
    <property type="entry name" value="BATS_dom"/>
</dbReference>
<protein>
    <submittedName>
        <fullName evidence="8">Thiamine biosynthesis protein ThiH</fullName>
    </submittedName>
</protein>
<dbReference type="PROSITE" id="PS51918">
    <property type="entry name" value="RADICAL_SAM"/>
    <property type="match status" value="1"/>
</dbReference>
<evidence type="ECO:0000256" key="2">
    <source>
        <dbReference type="ARBA" id="ARBA00022485"/>
    </source>
</evidence>